<evidence type="ECO:0000313" key="4">
    <source>
        <dbReference type="Proteomes" id="UP000295788"/>
    </source>
</evidence>
<accession>A0A4R3KMM1</accession>
<dbReference type="EMBL" id="SMAB01000002">
    <property type="protein sequence ID" value="TCS84188.1"/>
    <property type="molecule type" value="Genomic_DNA"/>
</dbReference>
<dbReference type="AlphaFoldDB" id="A0A4R3KMM1"/>
<dbReference type="InterPro" id="IPR002637">
    <property type="entry name" value="RdgB/HAM1"/>
</dbReference>
<dbReference type="Gene3D" id="3.90.950.10">
    <property type="match status" value="1"/>
</dbReference>
<dbReference type="InterPro" id="IPR029001">
    <property type="entry name" value="ITPase-like_fam"/>
</dbReference>
<dbReference type="RefSeq" id="WP_165894939.1">
    <property type="nucleotide sequence ID" value="NZ_SMAB01000002.1"/>
</dbReference>
<sequence>MKLIFVTTNPEKLAEAQLALAPFGHQVEGKSFPFIEPTEGTLEEIARYKLEQIKEDEEIPIFVDDSGIFFESYPQFPGILTKRIFQLIGYKGIDKLLSGESRKAYFRGVIAVKWKGKIDVFHGITSGRIISEIPYNLPKDLRFPFDPIFIPDGDTQVLGNMSLEQRVYYSYRRKALEKMGHWLYSYQK</sequence>
<reference evidence="3 4" key="1">
    <citation type="submission" date="2019-03" db="EMBL/GenBank/DDBJ databases">
        <title>Genomic Encyclopedia of Type Strains, Phase IV (KMG-IV): sequencing the most valuable type-strain genomes for metagenomic binning, comparative biology and taxonomic classification.</title>
        <authorList>
            <person name="Goeker M."/>
        </authorList>
    </citation>
    <scope>NUCLEOTIDE SEQUENCE [LARGE SCALE GENOMIC DNA]</scope>
    <source>
        <strain evidence="3 4">DSM 23802</strain>
    </source>
</reference>
<keyword evidence="2" id="KW-0378">Hydrolase</keyword>
<dbReference type="PANTHER" id="PTHR11067">
    <property type="entry name" value="INOSINE TRIPHOSPHATE PYROPHOSPHATASE/HAM1 PROTEIN"/>
    <property type="match status" value="1"/>
</dbReference>
<dbReference type="CDD" id="cd00515">
    <property type="entry name" value="HAM1"/>
    <property type="match status" value="1"/>
</dbReference>
<dbReference type="PANTHER" id="PTHR11067:SF9">
    <property type="entry name" value="INOSINE TRIPHOSPHATE PYROPHOSPHATASE"/>
    <property type="match status" value="1"/>
</dbReference>
<comment type="similarity">
    <text evidence="1">Belongs to the HAM1 NTPase family.</text>
</comment>
<comment type="caution">
    <text evidence="3">The sequence shown here is derived from an EMBL/GenBank/DDBJ whole genome shotgun (WGS) entry which is preliminary data.</text>
</comment>
<dbReference type="Proteomes" id="UP000295788">
    <property type="component" value="Unassembled WGS sequence"/>
</dbReference>
<evidence type="ECO:0000256" key="1">
    <source>
        <dbReference type="ARBA" id="ARBA00008023"/>
    </source>
</evidence>
<evidence type="ECO:0000313" key="3">
    <source>
        <dbReference type="EMBL" id="TCS84188.1"/>
    </source>
</evidence>
<dbReference type="GO" id="GO:0009143">
    <property type="term" value="P:nucleoside triphosphate catabolic process"/>
    <property type="evidence" value="ECO:0007669"/>
    <property type="project" value="InterPro"/>
</dbReference>
<proteinExistence type="inferred from homology"/>
<dbReference type="GO" id="GO:0047429">
    <property type="term" value="F:nucleoside triphosphate diphosphatase activity"/>
    <property type="evidence" value="ECO:0007669"/>
    <property type="project" value="InterPro"/>
</dbReference>
<name>A0A4R3KMM1_9BACI</name>
<keyword evidence="4" id="KW-1185">Reference proteome</keyword>
<evidence type="ECO:0000256" key="2">
    <source>
        <dbReference type="ARBA" id="ARBA00022801"/>
    </source>
</evidence>
<organism evidence="3 4">
    <name type="scientific">Tepidibacillus fermentans</name>
    <dbReference type="NCBI Taxonomy" id="1281767"/>
    <lineage>
        <taxon>Bacteria</taxon>
        <taxon>Bacillati</taxon>
        <taxon>Bacillota</taxon>
        <taxon>Bacilli</taxon>
        <taxon>Bacillales</taxon>
        <taxon>Bacillaceae</taxon>
        <taxon>Tepidibacillus</taxon>
    </lineage>
</organism>
<gene>
    <name evidence="3" type="ORF">EDD72_102232</name>
</gene>
<dbReference type="SUPFAM" id="SSF52972">
    <property type="entry name" value="ITPase-like"/>
    <property type="match status" value="1"/>
</dbReference>
<protein>
    <submittedName>
        <fullName evidence="3">DITPase</fullName>
    </submittedName>
</protein>
<dbReference type="GO" id="GO:0005737">
    <property type="term" value="C:cytoplasm"/>
    <property type="evidence" value="ECO:0007669"/>
    <property type="project" value="TreeGrafter"/>
</dbReference>
<dbReference type="Pfam" id="PF01725">
    <property type="entry name" value="Ham1p_like"/>
    <property type="match status" value="1"/>
</dbReference>